<organism evidence="3 4">
    <name type="scientific">Sarcoptes scabiei</name>
    <name type="common">Itch mite</name>
    <name type="synonym">Acarus scabiei</name>
    <dbReference type="NCBI Taxonomy" id="52283"/>
    <lineage>
        <taxon>Eukaryota</taxon>
        <taxon>Metazoa</taxon>
        <taxon>Ecdysozoa</taxon>
        <taxon>Arthropoda</taxon>
        <taxon>Chelicerata</taxon>
        <taxon>Arachnida</taxon>
        <taxon>Acari</taxon>
        <taxon>Acariformes</taxon>
        <taxon>Sarcoptiformes</taxon>
        <taxon>Astigmata</taxon>
        <taxon>Psoroptidia</taxon>
        <taxon>Sarcoptoidea</taxon>
        <taxon>Sarcoptidae</taxon>
        <taxon>Sarcoptinae</taxon>
        <taxon>Sarcoptes</taxon>
    </lineage>
</organism>
<feature type="coiled-coil region" evidence="1">
    <location>
        <begin position="275"/>
        <end position="305"/>
    </location>
</feature>
<proteinExistence type="predicted"/>
<feature type="region of interest" description="Disordered" evidence="2">
    <location>
        <begin position="408"/>
        <end position="438"/>
    </location>
</feature>
<evidence type="ECO:0000256" key="2">
    <source>
        <dbReference type="SAM" id="MobiDB-lite"/>
    </source>
</evidence>
<evidence type="ECO:0000313" key="3">
    <source>
        <dbReference type="EMBL" id="KPM04212.1"/>
    </source>
</evidence>
<gene>
    <name evidence="3" type="ORF">QR98_0026550</name>
</gene>
<dbReference type="AlphaFoldDB" id="A0A131ZZC0"/>
<name>A0A131ZZC0_SARSC</name>
<dbReference type="InterPro" id="IPR008984">
    <property type="entry name" value="SMAD_FHA_dom_sf"/>
</dbReference>
<accession>A0A131ZZC0</accession>
<dbReference type="VEuPathDB" id="VectorBase:SSCA006045"/>
<sequence length="438" mass="50868">MEPPTNDNRNENDCRIEKIESSNSTVVLPQPLTTLMPPNGQYFLDQIKNGLLISKINVEKNRLIIGRAADCDIIMDHPSVSRYHAALLWAPKNDLEYKTENPYKSLQQWFEREGYDFDYKTETINNRFKCIFELPIDDQWIPVEGQLHNKKKDAISDACHRCCKLLDQACLLFSWQKKDNAAEKARKEYYDDDDDDLIDETINIRKKMKKNSSTVVNYESLNLKWQEISEQIRQLKIRLATLGLPPDVTPELPDDMTDSLDIFYATMNQKKYGLTMNEKIEKSNLKMQIKQLEEEQIRIEKLIEISKPTEIKIFNSSARSNLSNHSSQEKASKTYGPKILNSKLEETTASQEATAKISESIKKNAKPEIISLKDYKSIRKQKQDSIVEAIEKEKKLEKIQKQKEQSIEKQFEKDFSDWVPPTDQSGDGRTHLNDKFGY</sequence>
<reference evidence="3 4" key="1">
    <citation type="journal article" date="2015" name="Parasit. Vectors">
        <title>Draft genome of the scabies mite.</title>
        <authorList>
            <person name="Rider S.D.Jr."/>
            <person name="Morgan M.S."/>
            <person name="Arlian L.G."/>
        </authorList>
    </citation>
    <scope>NUCLEOTIDE SEQUENCE [LARGE SCALE GENOMIC DNA]</scope>
    <source>
        <strain evidence="3">Arlian Lab</strain>
    </source>
</reference>
<dbReference type="SUPFAM" id="SSF49879">
    <property type="entry name" value="SMAD/FHA domain"/>
    <property type="match status" value="1"/>
</dbReference>
<comment type="caution">
    <text evidence="3">The sequence shown here is derived from an EMBL/GenBank/DDBJ whole genome shotgun (WGS) entry which is preliminary data.</text>
</comment>
<dbReference type="OrthoDB" id="433755at2759"/>
<evidence type="ECO:0000256" key="1">
    <source>
        <dbReference type="SAM" id="Coils"/>
    </source>
</evidence>
<dbReference type="Proteomes" id="UP000616769">
    <property type="component" value="Unassembled WGS sequence"/>
</dbReference>
<dbReference type="Pfam" id="PF00498">
    <property type="entry name" value="FHA"/>
    <property type="match status" value="1"/>
</dbReference>
<dbReference type="Gene3D" id="2.60.200.20">
    <property type="match status" value="1"/>
</dbReference>
<dbReference type="PROSITE" id="PS50006">
    <property type="entry name" value="FHA_DOMAIN"/>
    <property type="match status" value="1"/>
</dbReference>
<dbReference type="InterPro" id="IPR000253">
    <property type="entry name" value="FHA_dom"/>
</dbReference>
<protein>
    <submittedName>
        <fullName evidence="3">Coiled-coil protein</fullName>
    </submittedName>
</protein>
<evidence type="ECO:0000313" key="4">
    <source>
        <dbReference type="Proteomes" id="UP000616769"/>
    </source>
</evidence>
<dbReference type="EMBL" id="JXLN01007771">
    <property type="protein sequence ID" value="KPM04212.1"/>
    <property type="molecule type" value="Genomic_DNA"/>
</dbReference>
<feature type="compositionally biased region" description="Basic and acidic residues" evidence="2">
    <location>
        <begin position="426"/>
        <end position="438"/>
    </location>
</feature>
<keyword evidence="1" id="KW-0175">Coiled coil</keyword>